<dbReference type="STRING" id="570947.SAMN05421687_105198"/>
<feature type="domain" description="NodB homology" evidence="4">
    <location>
        <begin position="251"/>
        <end position="425"/>
    </location>
</feature>
<evidence type="ECO:0000313" key="5">
    <source>
        <dbReference type="EMBL" id="SIS48015.1"/>
    </source>
</evidence>
<dbReference type="EMBL" id="FTOC01000005">
    <property type="protein sequence ID" value="SIS48015.1"/>
    <property type="molecule type" value="Genomic_DNA"/>
</dbReference>
<dbReference type="GO" id="GO:0016020">
    <property type="term" value="C:membrane"/>
    <property type="evidence" value="ECO:0007669"/>
    <property type="project" value="TreeGrafter"/>
</dbReference>
<dbReference type="Proteomes" id="UP000187608">
    <property type="component" value="Unassembled WGS sequence"/>
</dbReference>
<name>A0A1N7JF90_9BACI</name>
<evidence type="ECO:0000256" key="1">
    <source>
        <dbReference type="ARBA" id="ARBA00022723"/>
    </source>
</evidence>
<dbReference type="AlphaFoldDB" id="A0A1N7JF90"/>
<dbReference type="GO" id="GO:0005975">
    <property type="term" value="P:carbohydrate metabolic process"/>
    <property type="evidence" value="ECO:0007669"/>
    <property type="project" value="InterPro"/>
</dbReference>
<dbReference type="InterPro" id="IPR002509">
    <property type="entry name" value="NODB_dom"/>
</dbReference>
<dbReference type="PANTHER" id="PTHR10587:SF133">
    <property type="entry name" value="CHITIN DEACETYLASE 1-RELATED"/>
    <property type="match status" value="1"/>
</dbReference>
<keyword evidence="1" id="KW-0479">Metal-binding</keyword>
<dbReference type="GO" id="GO:0016810">
    <property type="term" value="F:hydrolase activity, acting on carbon-nitrogen (but not peptide) bonds"/>
    <property type="evidence" value="ECO:0007669"/>
    <property type="project" value="InterPro"/>
</dbReference>
<organism evidence="5 6">
    <name type="scientific">Salimicrobium flavidum</name>
    <dbReference type="NCBI Taxonomy" id="570947"/>
    <lineage>
        <taxon>Bacteria</taxon>
        <taxon>Bacillati</taxon>
        <taxon>Bacillota</taxon>
        <taxon>Bacilli</taxon>
        <taxon>Bacillales</taxon>
        <taxon>Bacillaceae</taxon>
        <taxon>Salimicrobium</taxon>
    </lineage>
</organism>
<dbReference type="InterPro" id="IPR011330">
    <property type="entry name" value="Glyco_hydro/deAcase_b/a-brl"/>
</dbReference>
<dbReference type="OrthoDB" id="9812065at2"/>
<feature type="compositionally biased region" description="Basic and acidic residues" evidence="3">
    <location>
        <begin position="225"/>
        <end position="249"/>
    </location>
</feature>
<gene>
    <name evidence="5" type="ORF">SAMN05421687_105198</name>
</gene>
<evidence type="ECO:0000256" key="3">
    <source>
        <dbReference type="SAM" id="MobiDB-lite"/>
    </source>
</evidence>
<reference evidence="6" key="1">
    <citation type="submission" date="2017-01" db="EMBL/GenBank/DDBJ databases">
        <authorList>
            <person name="Varghese N."/>
            <person name="Submissions S."/>
        </authorList>
    </citation>
    <scope>NUCLEOTIDE SEQUENCE [LARGE SCALE GENOMIC DNA]</scope>
    <source>
        <strain evidence="6">DSM 23127</strain>
    </source>
</reference>
<dbReference type="SUPFAM" id="SSF88713">
    <property type="entry name" value="Glycoside hydrolase/deacetylase"/>
    <property type="match status" value="1"/>
</dbReference>
<sequence>MIRLKLVLASLLVVLLLLLSLLAWVWLQPEEEVVREEEISGSSAYPGMSIRTSTETDERYRVSIQAPVFREESINDRIRTYINDAQETFHEKRKNQDLRLLLERPATFSVSFDIHPIAENVHSIVLNVDSFTGKRDPVKKRAFMMDLKSGEMVQPADLFKEKGWEELRRMDISGVMKEEEFFKKVYMTNEELVFLEDGGKEVTVSYREVSGLLKEKWRSAVSVEGTEKREEENDRSTEDHPVAVKKESDENHVALTFDDGPHPKHTPEILDLLDEYDQTATFFLLGSRVDFYPQLTEKILEQGHEIGNHTWTHRDLRTLTPEEIEEELSRTQEAIEAASGYTPRVYRPPYGAENQKVKNAAALPSILWTLDTEDWKSTDTPAIRKHIEGNVEKGSVILMHDVQGISPEVLKEVLEVLEEKELKSVEISRMYTHPGNN</sequence>
<evidence type="ECO:0000259" key="4">
    <source>
        <dbReference type="PROSITE" id="PS51677"/>
    </source>
</evidence>
<accession>A0A1N7JF90</accession>
<evidence type="ECO:0000256" key="2">
    <source>
        <dbReference type="ARBA" id="ARBA00022801"/>
    </source>
</evidence>
<dbReference type="PROSITE" id="PS51677">
    <property type="entry name" value="NODB"/>
    <property type="match status" value="1"/>
</dbReference>
<dbReference type="GO" id="GO:0046872">
    <property type="term" value="F:metal ion binding"/>
    <property type="evidence" value="ECO:0007669"/>
    <property type="project" value="UniProtKB-KW"/>
</dbReference>
<dbReference type="PANTHER" id="PTHR10587">
    <property type="entry name" value="GLYCOSYL TRANSFERASE-RELATED"/>
    <property type="match status" value="1"/>
</dbReference>
<protein>
    <submittedName>
        <fullName evidence="5">Peptidoglycan/xylan/chitin deacetylase, PgdA/CDA1 family</fullName>
    </submittedName>
</protein>
<keyword evidence="2" id="KW-0378">Hydrolase</keyword>
<keyword evidence="6" id="KW-1185">Reference proteome</keyword>
<dbReference type="Gene3D" id="3.30.565.40">
    <property type="entry name" value="Fervidobacterium nodosum Rt17-B1 like"/>
    <property type="match status" value="1"/>
</dbReference>
<evidence type="ECO:0000313" key="6">
    <source>
        <dbReference type="Proteomes" id="UP000187608"/>
    </source>
</evidence>
<feature type="region of interest" description="Disordered" evidence="3">
    <location>
        <begin position="223"/>
        <end position="249"/>
    </location>
</feature>
<dbReference type="RefSeq" id="WP_076558905.1">
    <property type="nucleotide sequence ID" value="NZ_FTOC01000005.1"/>
</dbReference>
<dbReference type="Pfam" id="PF01522">
    <property type="entry name" value="Polysacc_deac_1"/>
    <property type="match status" value="1"/>
</dbReference>
<dbReference type="InterPro" id="IPR050248">
    <property type="entry name" value="Polysacc_deacetylase_ArnD"/>
</dbReference>
<proteinExistence type="predicted"/>
<dbReference type="Gene3D" id="3.20.20.370">
    <property type="entry name" value="Glycoside hydrolase/deacetylase"/>
    <property type="match status" value="1"/>
</dbReference>